<dbReference type="PANTHER" id="PTHR24139:SF35">
    <property type="entry name" value="PNPLA DOMAIN-CONTAINING PROTEIN"/>
    <property type="match status" value="1"/>
</dbReference>
<evidence type="ECO:0000259" key="6">
    <source>
        <dbReference type="PROSITE" id="PS51635"/>
    </source>
</evidence>
<dbReference type="EMBL" id="CAJFCW020000004">
    <property type="protein sequence ID" value="CAG9112449.1"/>
    <property type="molecule type" value="Genomic_DNA"/>
</dbReference>
<dbReference type="GO" id="GO:0016042">
    <property type="term" value="P:lipid catabolic process"/>
    <property type="evidence" value="ECO:0007669"/>
    <property type="project" value="UniProtKB-UniRule"/>
</dbReference>
<keyword evidence="3 4" id="KW-0443">Lipid metabolism</keyword>
<feature type="active site" description="Proton acceptor" evidence="4">
    <location>
        <position position="301"/>
    </location>
</feature>
<dbReference type="InterPro" id="IPR002641">
    <property type="entry name" value="PNPLA_dom"/>
</dbReference>
<dbReference type="InterPro" id="IPR016035">
    <property type="entry name" value="Acyl_Trfase/lysoPLipase"/>
</dbReference>
<evidence type="ECO:0000256" key="3">
    <source>
        <dbReference type="ARBA" id="ARBA00023098"/>
    </source>
</evidence>
<feature type="active site" description="Nucleophile" evidence="4">
    <location>
        <position position="170"/>
    </location>
</feature>
<dbReference type="EMBL" id="CAJFDH010000004">
    <property type="protein sequence ID" value="CAD5219338.1"/>
    <property type="molecule type" value="Genomic_DNA"/>
</dbReference>
<comment type="caution">
    <text evidence="7">The sequence shown here is derived from an EMBL/GenBank/DDBJ whole genome shotgun (WGS) entry which is preliminary data.</text>
</comment>
<feature type="domain" description="PNPLA" evidence="6">
    <location>
        <begin position="130"/>
        <end position="314"/>
    </location>
</feature>
<evidence type="ECO:0000256" key="1">
    <source>
        <dbReference type="ARBA" id="ARBA00022737"/>
    </source>
</evidence>
<name>A0A811KU53_9BILA</name>
<feature type="short sequence motif" description="GXSXG" evidence="4">
    <location>
        <begin position="168"/>
        <end position="172"/>
    </location>
</feature>
<sequence>MAPSRCAHEISQNKKLERIQTLINFVKTANKQQNTAKLTEVWATPQCSITDVRILFVVGADPAPLYENSTGEKVLSDRVENGSICTLCAQKYKEFLQFARQIYQAQFGTTPLKIKKPTKPIGQEHGLVTVALDGGGMRGLVSIVCMLFASRRLLGDDSFPKLVDWWVGCSTGSMLALALAKGNSLIDTFFLYWEMKNEIFLDKSTMKRLFGNVIDKQSVRVSNVLNRVFDNDNDTFLNSPLRLTVPSLDITTTPGKLHIFRNYPTKGSTTEDVHFRDAARASSAAPTYFHPHTMGDCKLVDGSLVANCPLGILFGEYDKCLQTGDKLKLGCVISIGTGEPAETKRRYKSGSSISHRSRHLRDMAVLLIEQVVGYEKSVVDCAKDRCLAAGIPFYRVCPVGIDVKIDQVNDGVLMDMIWETLLYLLQNSDQIDQMGASLAKLCNTPTSTVRRPRRGHSVEPPMKLC</sequence>
<organism evidence="7 8">
    <name type="scientific">Bursaphelenchus okinawaensis</name>
    <dbReference type="NCBI Taxonomy" id="465554"/>
    <lineage>
        <taxon>Eukaryota</taxon>
        <taxon>Metazoa</taxon>
        <taxon>Ecdysozoa</taxon>
        <taxon>Nematoda</taxon>
        <taxon>Chromadorea</taxon>
        <taxon>Rhabditida</taxon>
        <taxon>Tylenchina</taxon>
        <taxon>Tylenchomorpha</taxon>
        <taxon>Aphelenchoidea</taxon>
        <taxon>Aphelenchoididae</taxon>
        <taxon>Bursaphelenchus</taxon>
    </lineage>
</organism>
<dbReference type="PANTHER" id="PTHR24139">
    <property type="entry name" value="CALCIUM-INDEPENDENT PHOSPHOLIPASE A2"/>
    <property type="match status" value="1"/>
</dbReference>
<dbReference type="Pfam" id="PF01734">
    <property type="entry name" value="Patatin"/>
    <property type="match status" value="1"/>
</dbReference>
<comment type="caution">
    <text evidence="4">Lacks conserved residue(s) required for the propagation of feature annotation.</text>
</comment>
<keyword evidence="4" id="KW-0442">Lipid degradation</keyword>
<evidence type="ECO:0000313" key="8">
    <source>
        <dbReference type="Proteomes" id="UP000614601"/>
    </source>
</evidence>
<feature type="short sequence motif" description="GXGXXG" evidence="4">
    <location>
        <begin position="134"/>
        <end position="139"/>
    </location>
</feature>
<dbReference type="Gene3D" id="3.40.1090.10">
    <property type="entry name" value="Cytosolic phospholipase A2 catalytic domain"/>
    <property type="match status" value="1"/>
</dbReference>
<keyword evidence="1" id="KW-0677">Repeat</keyword>
<dbReference type="GO" id="GO:0052816">
    <property type="term" value="F:long-chain fatty acyl-CoA hydrolase activity"/>
    <property type="evidence" value="ECO:0007669"/>
    <property type="project" value="TreeGrafter"/>
</dbReference>
<evidence type="ECO:0000256" key="5">
    <source>
        <dbReference type="SAM" id="MobiDB-lite"/>
    </source>
</evidence>
<keyword evidence="8" id="KW-1185">Reference proteome</keyword>
<keyword evidence="4" id="KW-0378">Hydrolase</keyword>
<feature type="region of interest" description="Disordered" evidence="5">
    <location>
        <begin position="446"/>
        <end position="465"/>
    </location>
</feature>
<evidence type="ECO:0000256" key="2">
    <source>
        <dbReference type="ARBA" id="ARBA00023043"/>
    </source>
</evidence>
<proteinExistence type="predicted"/>
<dbReference type="PROSITE" id="PS51635">
    <property type="entry name" value="PNPLA"/>
    <property type="match status" value="1"/>
</dbReference>
<evidence type="ECO:0000313" key="7">
    <source>
        <dbReference type="EMBL" id="CAD5219338.1"/>
    </source>
</evidence>
<accession>A0A811KU53</accession>
<dbReference type="GO" id="GO:0047499">
    <property type="term" value="F:calcium-independent phospholipase A2 activity"/>
    <property type="evidence" value="ECO:0007669"/>
    <property type="project" value="InterPro"/>
</dbReference>
<dbReference type="InterPro" id="IPR047148">
    <property type="entry name" value="PLPL9"/>
</dbReference>
<dbReference type="SUPFAM" id="SSF52151">
    <property type="entry name" value="FabD/lysophospholipase-like"/>
    <property type="match status" value="1"/>
</dbReference>
<dbReference type="Proteomes" id="UP000783686">
    <property type="component" value="Unassembled WGS sequence"/>
</dbReference>
<dbReference type="Proteomes" id="UP000614601">
    <property type="component" value="Unassembled WGS sequence"/>
</dbReference>
<reference evidence="7" key="1">
    <citation type="submission" date="2020-09" db="EMBL/GenBank/DDBJ databases">
        <authorList>
            <person name="Kikuchi T."/>
        </authorList>
    </citation>
    <scope>NUCLEOTIDE SEQUENCE</scope>
    <source>
        <strain evidence="7">SH1</strain>
    </source>
</reference>
<dbReference type="GO" id="GO:0005739">
    <property type="term" value="C:mitochondrion"/>
    <property type="evidence" value="ECO:0007669"/>
    <property type="project" value="TreeGrafter"/>
</dbReference>
<dbReference type="AlphaFoldDB" id="A0A811KU53"/>
<gene>
    <name evidence="7" type="ORF">BOKJ2_LOCUS8394</name>
</gene>
<dbReference type="OrthoDB" id="10021675at2759"/>
<keyword evidence="2" id="KW-0040">ANK repeat</keyword>
<protein>
    <recommendedName>
        <fullName evidence="6">PNPLA domain-containing protein</fullName>
    </recommendedName>
</protein>
<dbReference type="GO" id="GO:2000304">
    <property type="term" value="P:positive regulation of ceramide biosynthetic process"/>
    <property type="evidence" value="ECO:0007669"/>
    <property type="project" value="TreeGrafter"/>
</dbReference>
<evidence type="ECO:0000256" key="4">
    <source>
        <dbReference type="PROSITE-ProRule" id="PRU01161"/>
    </source>
</evidence>